<reference evidence="10" key="1">
    <citation type="submission" date="2011-05" db="EMBL/GenBank/DDBJ databases">
        <authorList>
            <person name="Richards S.R."/>
            <person name="Qu J."/>
            <person name="Jiang H."/>
            <person name="Jhangiani S.N."/>
            <person name="Agravi P."/>
            <person name="Goodspeed R."/>
            <person name="Gross S."/>
            <person name="Mandapat C."/>
            <person name="Jackson L."/>
            <person name="Mathew T."/>
            <person name="Pu L."/>
            <person name="Thornton R."/>
            <person name="Saada N."/>
            <person name="Wilczek-Boney K.B."/>
            <person name="Lee S."/>
            <person name="Kovar C."/>
            <person name="Wu Y."/>
            <person name="Scherer S.E."/>
            <person name="Worley K.C."/>
            <person name="Muzny D.M."/>
            <person name="Gibbs R."/>
        </authorList>
    </citation>
    <scope>NUCLEOTIDE SEQUENCE</scope>
    <source>
        <strain evidence="10">Brora</strain>
    </source>
</reference>
<name>T1JKG0_STRMM</name>
<evidence type="ECO:0000256" key="2">
    <source>
        <dbReference type="ARBA" id="ARBA00004245"/>
    </source>
</evidence>
<dbReference type="STRING" id="126957.T1JKG0"/>
<evidence type="ECO:0000256" key="6">
    <source>
        <dbReference type="ARBA" id="ARBA00023212"/>
    </source>
</evidence>
<keyword evidence="4" id="KW-0963">Cytoplasm</keyword>
<dbReference type="EnsemblMetazoa" id="SMAR014340-RA">
    <property type="protein sequence ID" value="SMAR014340-PA"/>
    <property type="gene ID" value="SMAR014340"/>
</dbReference>
<dbReference type="GO" id="GO:0036064">
    <property type="term" value="C:ciliary basal body"/>
    <property type="evidence" value="ECO:0007669"/>
    <property type="project" value="TreeGrafter"/>
</dbReference>
<evidence type="ECO:0000256" key="1">
    <source>
        <dbReference type="ARBA" id="ARBA00004138"/>
    </source>
</evidence>
<dbReference type="AlphaFoldDB" id="T1JKG0"/>
<dbReference type="GO" id="GO:0032266">
    <property type="term" value="F:phosphatidylinositol-3-phosphate binding"/>
    <property type="evidence" value="ECO:0007669"/>
    <property type="project" value="TreeGrafter"/>
</dbReference>
<dbReference type="GO" id="GO:0034464">
    <property type="term" value="C:BBSome"/>
    <property type="evidence" value="ECO:0007669"/>
    <property type="project" value="InterPro"/>
</dbReference>
<dbReference type="Proteomes" id="UP000014500">
    <property type="component" value="Unassembled WGS sequence"/>
</dbReference>
<sequence>MLHSHSMSRKSSEIMKFLFFAECNNKKNKLSTYKLRGTTEALYILTKSNSTRFEFIFTNLVIPTNFNKLILVPGNNRLFATVASVDKAYSLHINAHII</sequence>
<dbReference type="InterPro" id="IPR014003">
    <property type="entry name" value="BBS5_PH"/>
</dbReference>
<dbReference type="Pfam" id="PF07289">
    <property type="entry name" value="BBL5"/>
    <property type="match status" value="1"/>
</dbReference>
<evidence type="ECO:0000256" key="7">
    <source>
        <dbReference type="ARBA" id="ARBA00023273"/>
    </source>
</evidence>
<reference evidence="9" key="2">
    <citation type="submission" date="2015-02" db="UniProtKB">
        <authorList>
            <consortium name="EnsemblMetazoa"/>
        </authorList>
    </citation>
    <scope>IDENTIFICATION</scope>
</reference>
<dbReference type="InterPro" id="IPR006606">
    <property type="entry name" value="BBL5"/>
</dbReference>
<comment type="subcellular location">
    <subcellularLocation>
        <location evidence="1">Cell projection</location>
        <location evidence="1">Cilium</location>
    </subcellularLocation>
    <subcellularLocation>
        <location evidence="2">Cytoplasm</location>
        <location evidence="2">Cytoskeleton</location>
    </subcellularLocation>
</comment>
<keyword evidence="5" id="KW-0969">Cilium</keyword>
<keyword evidence="6" id="KW-0206">Cytoskeleton</keyword>
<evidence type="ECO:0000256" key="4">
    <source>
        <dbReference type="ARBA" id="ARBA00022490"/>
    </source>
</evidence>
<evidence type="ECO:0000256" key="3">
    <source>
        <dbReference type="ARBA" id="ARBA00005822"/>
    </source>
</evidence>
<dbReference type="PANTHER" id="PTHR21351:SF0">
    <property type="entry name" value="BARDET-BIEDL SYNDROME 5 PROTEIN"/>
    <property type="match status" value="1"/>
</dbReference>
<accession>T1JKG0</accession>
<evidence type="ECO:0000313" key="10">
    <source>
        <dbReference type="Proteomes" id="UP000014500"/>
    </source>
</evidence>
<dbReference type="PANTHER" id="PTHR21351">
    <property type="entry name" value="BARDET-BIEDL SYNDROME PROTEIN 5"/>
    <property type="match status" value="1"/>
</dbReference>
<keyword evidence="10" id="KW-1185">Reference proteome</keyword>
<evidence type="ECO:0000259" key="8">
    <source>
        <dbReference type="Pfam" id="PF07289"/>
    </source>
</evidence>
<dbReference type="GO" id="GO:0060271">
    <property type="term" value="P:cilium assembly"/>
    <property type="evidence" value="ECO:0007669"/>
    <property type="project" value="TreeGrafter"/>
</dbReference>
<protein>
    <recommendedName>
        <fullName evidence="8">BBSome complex member BBS5 PH domain-containing protein</fullName>
    </recommendedName>
</protein>
<evidence type="ECO:0000313" key="9">
    <source>
        <dbReference type="EnsemblMetazoa" id="SMAR014340-PA"/>
    </source>
</evidence>
<evidence type="ECO:0000256" key="5">
    <source>
        <dbReference type="ARBA" id="ARBA00023069"/>
    </source>
</evidence>
<proteinExistence type="inferred from homology"/>
<dbReference type="EMBL" id="JH432127">
    <property type="status" value="NOT_ANNOTATED_CDS"/>
    <property type="molecule type" value="Genomic_DNA"/>
</dbReference>
<feature type="domain" description="BBSome complex member BBS5 PH" evidence="8">
    <location>
        <begin position="24"/>
        <end position="90"/>
    </location>
</feature>
<organism evidence="9 10">
    <name type="scientific">Strigamia maritima</name>
    <name type="common">European centipede</name>
    <name type="synonym">Geophilus maritimus</name>
    <dbReference type="NCBI Taxonomy" id="126957"/>
    <lineage>
        <taxon>Eukaryota</taxon>
        <taxon>Metazoa</taxon>
        <taxon>Ecdysozoa</taxon>
        <taxon>Arthropoda</taxon>
        <taxon>Myriapoda</taxon>
        <taxon>Chilopoda</taxon>
        <taxon>Pleurostigmophora</taxon>
        <taxon>Geophilomorpha</taxon>
        <taxon>Linotaeniidae</taxon>
        <taxon>Strigamia</taxon>
    </lineage>
</organism>
<comment type="similarity">
    <text evidence="3">Belongs to the BBS5 family.</text>
</comment>
<dbReference type="HOGENOM" id="CLU_2336264_0_0_1"/>
<keyword evidence="7" id="KW-0966">Cell projection</keyword>